<evidence type="ECO:0000313" key="2">
    <source>
        <dbReference type="Proteomes" id="UP000008138"/>
    </source>
</evidence>
<accession>F2L200</accession>
<gene>
    <name evidence="1" type="ordered locus">TUZN_0243</name>
</gene>
<dbReference type="OrthoDB" id="25344at2157"/>
<dbReference type="Proteomes" id="UP000008138">
    <property type="component" value="Chromosome"/>
</dbReference>
<organism evidence="1 2">
    <name type="scientific">Thermoproteus uzoniensis (strain 768-20)</name>
    <dbReference type="NCBI Taxonomy" id="999630"/>
    <lineage>
        <taxon>Archaea</taxon>
        <taxon>Thermoproteota</taxon>
        <taxon>Thermoprotei</taxon>
        <taxon>Thermoproteales</taxon>
        <taxon>Thermoproteaceae</taxon>
        <taxon>Thermoproteus</taxon>
    </lineage>
</organism>
<sequence>MELRRLCARNFRALDRCVDLEGHALLFGPPNSGKTSLLEALSMLMQSRGEQWILFEGPLLIVHEAEDIHRGGDTSTPFTIEAHWALEGGVYGYSYSYATKGGYVEQAIYENFQQLIRVAKSGQRGRVVYPEGLDVELCTAPYAVLNEDVLIPCGPVDDERFRKAERILLDLRVGLKDAYYFISGRRLAAWKYTYETHVDLLPATSVGPEGQYTAHQISRILSQPQFEPLRDHLYGLLKAAKIDDVRVGLVSTGRIAMYVKAGGMWTNAYNVGNFTKAVLPVLTQLILSNEGSVVAVDDADLAVPDNYAEELLATYLSLARKKRLQLIATAKSDAFRKAAEKLGISVVEL</sequence>
<dbReference type="STRING" id="999630.TUZN_0243"/>
<reference key="2">
    <citation type="submission" date="2011-03" db="EMBL/GenBank/DDBJ databases">
        <title>Complete genome sequence of the thermoacidophilic crenarchaeon Thermoproteus uzoniensis 768-20.</title>
        <authorList>
            <person name="Mardanov A.V."/>
            <person name="Gumerov V.M."/>
            <person name="Beletsky A.V."/>
            <person name="Prokofeva M.I."/>
            <person name="Bonch-Osmolovskaya E.A."/>
            <person name="Ravin N.V."/>
            <person name="Skryabin K.G."/>
        </authorList>
    </citation>
    <scope>NUCLEOTIDE SEQUENCE</scope>
    <source>
        <strain>768-20</strain>
    </source>
</reference>
<proteinExistence type="predicted"/>
<dbReference type="InterPro" id="IPR027417">
    <property type="entry name" value="P-loop_NTPase"/>
</dbReference>
<reference evidence="1 2" key="1">
    <citation type="journal article" date="2011" name="J. Bacteriol.">
        <title>Complete genome sequence of the thermoacidophilic crenarchaeon Thermoproteus uzoniensis 768-20.</title>
        <authorList>
            <person name="Mardanov A.V."/>
            <person name="Gumerov V.M."/>
            <person name="Beletsky A.V."/>
            <person name="Prokofeva M.I."/>
            <person name="Bonch-Osmolovskaya E.A."/>
            <person name="Ravin N.V."/>
            <person name="Skryabin K.G."/>
        </authorList>
    </citation>
    <scope>NUCLEOTIDE SEQUENCE [LARGE SCALE GENOMIC DNA]</scope>
    <source>
        <strain evidence="1 2">768-20</strain>
    </source>
</reference>
<name>F2L200_THEU7</name>
<dbReference type="KEGG" id="tuz:TUZN_0243"/>
<dbReference type="eggNOG" id="arCOG05702">
    <property type="taxonomic scope" value="Archaea"/>
</dbReference>
<dbReference type="EMBL" id="CP002590">
    <property type="protein sequence ID" value="AEA11741.1"/>
    <property type="molecule type" value="Genomic_DNA"/>
</dbReference>
<keyword evidence="2" id="KW-1185">Reference proteome</keyword>
<dbReference type="HOGENOM" id="CLU_798374_0_0_2"/>
<dbReference type="Gene3D" id="3.40.50.300">
    <property type="entry name" value="P-loop containing nucleotide triphosphate hydrolases"/>
    <property type="match status" value="1"/>
</dbReference>
<dbReference type="SUPFAM" id="SSF52540">
    <property type="entry name" value="P-loop containing nucleoside triphosphate hydrolases"/>
    <property type="match status" value="1"/>
</dbReference>
<dbReference type="RefSeq" id="WP_013679077.1">
    <property type="nucleotide sequence ID" value="NC_015315.1"/>
</dbReference>
<evidence type="ECO:0000313" key="1">
    <source>
        <dbReference type="EMBL" id="AEA11741.1"/>
    </source>
</evidence>
<dbReference type="GeneID" id="10359790"/>
<protein>
    <submittedName>
        <fullName evidence="1">Uncharacterized protein</fullName>
    </submittedName>
</protein>
<dbReference type="AlphaFoldDB" id="F2L200"/>